<name>A0A261V5Y6_9BORD</name>
<accession>A0A261V5Y6</accession>
<dbReference type="SUPFAM" id="SSF46689">
    <property type="entry name" value="Homeodomain-like"/>
    <property type="match status" value="2"/>
</dbReference>
<reference evidence="6" key="1">
    <citation type="submission" date="2017-05" db="EMBL/GenBank/DDBJ databases">
        <title>Complete and WGS of Bordetella genogroups.</title>
        <authorList>
            <person name="Spilker T."/>
            <person name="Lipuma J."/>
        </authorList>
    </citation>
    <scope>NUCLEOTIDE SEQUENCE [LARGE SCALE GENOMIC DNA]</scope>
    <source>
        <strain evidence="6">AU8256</strain>
    </source>
</reference>
<evidence type="ECO:0000313" key="6">
    <source>
        <dbReference type="Proteomes" id="UP000215633"/>
    </source>
</evidence>
<evidence type="ECO:0000259" key="4">
    <source>
        <dbReference type="PROSITE" id="PS01124"/>
    </source>
</evidence>
<dbReference type="PROSITE" id="PS00041">
    <property type="entry name" value="HTH_ARAC_FAMILY_1"/>
    <property type="match status" value="1"/>
</dbReference>
<keyword evidence="2" id="KW-0238">DNA-binding</keyword>
<dbReference type="InterPro" id="IPR018062">
    <property type="entry name" value="HTH_AraC-typ_CS"/>
</dbReference>
<dbReference type="GO" id="GO:0003700">
    <property type="term" value="F:DNA-binding transcription factor activity"/>
    <property type="evidence" value="ECO:0007669"/>
    <property type="project" value="InterPro"/>
</dbReference>
<evidence type="ECO:0000313" key="5">
    <source>
        <dbReference type="EMBL" id="OZI69539.1"/>
    </source>
</evidence>
<dbReference type="Pfam" id="PF12833">
    <property type="entry name" value="HTH_18"/>
    <property type="match status" value="1"/>
</dbReference>
<dbReference type="InterPro" id="IPR018060">
    <property type="entry name" value="HTH_AraC"/>
</dbReference>
<evidence type="ECO:0000256" key="1">
    <source>
        <dbReference type="ARBA" id="ARBA00023015"/>
    </source>
</evidence>
<feature type="domain" description="HTH araC/xylS-type" evidence="4">
    <location>
        <begin position="106"/>
        <end position="204"/>
    </location>
</feature>
<dbReference type="SMART" id="SM00342">
    <property type="entry name" value="HTH_ARAC"/>
    <property type="match status" value="1"/>
</dbReference>
<dbReference type="Proteomes" id="UP000215633">
    <property type="component" value="Unassembled WGS sequence"/>
</dbReference>
<gene>
    <name evidence="5" type="ORF">CAL24_22180</name>
</gene>
<dbReference type="PANTHER" id="PTHR46796">
    <property type="entry name" value="HTH-TYPE TRANSCRIPTIONAL ACTIVATOR RHAS-RELATED"/>
    <property type="match status" value="1"/>
</dbReference>
<keyword evidence="6" id="KW-1185">Reference proteome</keyword>
<dbReference type="Gene3D" id="1.10.10.60">
    <property type="entry name" value="Homeodomain-like"/>
    <property type="match status" value="2"/>
</dbReference>
<protein>
    <recommendedName>
        <fullName evidence="4">HTH araC/xylS-type domain-containing protein</fullName>
    </recommendedName>
</protein>
<proteinExistence type="predicted"/>
<evidence type="ECO:0000256" key="3">
    <source>
        <dbReference type="ARBA" id="ARBA00023163"/>
    </source>
</evidence>
<dbReference type="GO" id="GO:0043565">
    <property type="term" value="F:sequence-specific DNA binding"/>
    <property type="evidence" value="ECO:0007669"/>
    <property type="project" value="InterPro"/>
</dbReference>
<dbReference type="PROSITE" id="PS01124">
    <property type="entry name" value="HTH_ARAC_FAMILY_2"/>
    <property type="match status" value="1"/>
</dbReference>
<dbReference type="EMBL" id="NEVT01000009">
    <property type="protein sequence ID" value="OZI69539.1"/>
    <property type="molecule type" value="Genomic_DNA"/>
</dbReference>
<evidence type="ECO:0000256" key="2">
    <source>
        <dbReference type="ARBA" id="ARBA00023125"/>
    </source>
</evidence>
<keyword evidence="3" id="KW-0804">Transcription</keyword>
<dbReference type="InterPro" id="IPR009057">
    <property type="entry name" value="Homeodomain-like_sf"/>
</dbReference>
<dbReference type="InterPro" id="IPR050204">
    <property type="entry name" value="AraC_XylS_family_regulators"/>
</dbReference>
<comment type="caution">
    <text evidence="5">The sequence shown here is derived from an EMBL/GenBank/DDBJ whole genome shotgun (WGS) entry which is preliminary data.</text>
</comment>
<keyword evidence="1" id="KW-0805">Transcription regulation</keyword>
<dbReference type="AlphaFoldDB" id="A0A261V5Y6"/>
<organism evidence="5 6">
    <name type="scientific">Bordetella genomosp. 2</name>
    <dbReference type="NCBI Taxonomy" id="1983456"/>
    <lineage>
        <taxon>Bacteria</taxon>
        <taxon>Pseudomonadati</taxon>
        <taxon>Pseudomonadota</taxon>
        <taxon>Betaproteobacteria</taxon>
        <taxon>Burkholderiales</taxon>
        <taxon>Alcaligenaceae</taxon>
        <taxon>Bordetella</taxon>
    </lineage>
</organism>
<sequence>MPPAVEHAHTTGVDADWLSVAFDAADWEEIAGCAANGRLLRCDAGRRYVQYPRLVHAVHGLMAAAPADAEFLRQALGAEVAGAYRSMVVHAPREREPATLSSATLKRLADFVEEHLHVGITLEQLAKQARLSKFHFTSAFRRAAGSTPYQYVVGRRLARARKLLRGTRAPITDLALECGFSSHAHLTSTFTARYGVSPAVYRRLTSVQSGGG</sequence>
<dbReference type="RefSeq" id="WP_094807952.1">
    <property type="nucleotide sequence ID" value="NZ_NEVT01000009.1"/>
</dbReference>